<protein>
    <submittedName>
        <fullName evidence="2">Uncharacterized protein</fullName>
    </submittedName>
</protein>
<evidence type="ECO:0000256" key="1">
    <source>
        <dbReference type="SAM" id="MobiDB-lite"/>
    </source>
</evidence>
<dbReference type="Proteomes" id="UP001054252">
    <property type="component" value="Unassembled WGS sequence"/>
</dbReference>
<gene>
    <name evidence="2" type="ORF">SLEP1_g5611</name>
</gene>
<dbReference type="AlphaFoldDB" id="A0AAV5I2B7"/>
<feature type="compositionally biased region" description="Acidic residues" evidence="1">
    <location>
        <begin position="43"/>
        <end position="58"/>
    </location>
</feature>
<evidence type="ECO:0000313" key="2">
    <source>
        <dbReference type="EMBL" id="GKU91791.1"/>
    </source>
</evidence>
<keyword evidence="3" id="KW-1185">Reference proteome</keyword>
<reference evidence="2 3" key="1">
    <citation type="journal article" date="2021" name="Commun. Biol.">
        <title>The genome of Shorea leprosula (Dipterocarpaceae) highlights the ecological relevance of drought in aseasonal tropical rainforests.</title>
        <authorList>
            <person name="Ng K.K.S."/>
            <person name="Kobayashi M.J."/>
            <person name="Fawcett J.A."/>
            <person name="Hatakeyama M."/>
            <person name="Paape T."/>
            <person name="Ng C.H."/>
            <person name="Ang C.C."/>
            <person name="Tnah L.H."/>
            <person name="Lee C.T."/>
            <person name="Nishiyama T."/>
            <person name="Sese J."/>
            <person name="O'Brien M.J."/>
            <person name="Copetti D."/>
            <person name="Mohd Noor M.I."/>
            <person name="Ong R.C."/>
            <person name="Putra M."/>
            <person name="Sireger I.Z."/>
            <person name="Indrioko S."/>
            <person name="Kosugi Y."/>
            <person name="Izuno A."/>
            <person name="Isagi Y."/>
            <person name="Lee S.L."/>
            <person name="Shimizu K.K."/>
        </authorList>
    </citation>
    <scope>NUCLEOTIDE SEQUENCE [LARGE SCALE GENOMIC DNA]</scope>
    <source>
        <strain evidence="2">214</strain>
    </source>
</reference>
<sequence length="76" mass="8448">MGTVKMKNETGLLTNGLVLLVNRMQDEQKQIRTEVTGERQVLSEEDESGVNDDLEDVNDDGKMEDVQVQANGQAIQ</sequence>
<evidence type="ECO:0000313" key="3">
    <source>
        <dbReference type="Proteomes" id="UP001054252"/>
    </source>
</evidence>
<feature type="region of interest" description="Disordered" evidence="1">
    <location>
        <begin position="32"/>
        <end position="76"/>
    </location>
</feature>
<organism evidence="2 3">
    <name type="scientific">Rubroshorea leprosula</name>
    <dbReference type="NCBI Taxonomy" id="152421"/>
    <lineage>
        <taxon>Eukaryota</taxon>
        <taxon>Viridiplantae</taxon>
        <taxon>Streptophyta</taxon>
        <taxon>Embryophyta</taxon>
        <taxon>Tracheophyta</taxon>
        <taxon>Spermatophyta</taxon>
        <taxon>Magnoliopsida</taxon>
        <taxon>eudicotyledons</taxon>
        <taxon>Gunneridae</taxon>
        <taxon>Pentapetalae</taxon>
        <taxon>rosids</taxon>
        <taxon>malvids</taxon>
        <taxon>Malvales</taxon>
        <taxon>Dipterocarpaceae</taxon>
        <taxon>Rubroshorea</taxon>
    </lineage>
</organism>
<dbReference type="EMBL" id="BPVZ01000005">
    <property type="protein sequence ID" value="GKU91791.1"/>
    <property type="molecule type" value="Genomic_DNA"/>
</dbReference>
<name>A0AAV5I2B7_9ROSI</name>
<accession>A0AAV5I2B7</accession>
<proteinExistence type="predicted"/>
<comment type="caution">
    <text evidence="2">The sequence shown here is derived from an EMBL/GenBank/DDBJ whole genome shotgun (WGS) entry which is preliminary data.</text>
</comment>